<dbReference type="Pfam" id="PF00023">
    <property type="entry name" value="Ank"/>
    <property type="match status" value="1"/>
</dbReference>
<evidence type="ECO:0000256" key="1">
    <source>
        <dbReference type="ARBA" id="ARBA00022737"/>
    </source>
</evidence>
<feature type="repeat" description="ANK" evidence="4">
    <location>
        <begin position="1"/>
        <end position="23"/>
    </location>
</feature>
<dbReference type="Pfam" id="PF13637">
    <property type="entry name" value="Ank_4"/>
    <property type="match status" value="1"/>
</dbReference>
<dbReference type="PROSITE" id="PS50297">
    <property type="entry name" value="ANK_REP_REGION"/>
    <property type="match status" value="10"/>
</dbReference>
<dbReference type="PANTHER" id="PTHR24189">
    <property type="entry name" value="MYOTROPHIN"/>
    <property type="match status" value="1"/>
</dbReference>
<evidence type="ECO:0000313" key="9">
    <source>
        <dbReference type="WBParaSite" id="ACRNAN_scaffold5438.g11807.t1"/>
    </source>
</evidence>
<dbReference type="Pfam" id="PF13385">
    <property type="entry name" value="Laminin_G_3"/>
    <property type="match status" value="1"/>
</dbReference>
<evidence type="ECO:0000313" key="8">
    <source>
        <dbReference type="Proteomes" id="UP000887540"/>
    </source>
</evidence>
<dbReference type="PROSITE" id="PS50088">
    <property type="entry name" value="ANK_REPEAT"/>
    <property type="match status" value="10"/>
</dbReference>
<feature type="domain" description="HYR" evidence="7">
    <location>
        <begin position="790"/>
        <end position="873"/>
    </location>
</feature>
<name>A0A914E4C9_9BILA</name>
<dbReference type="InterPro" id="IPR016187">
    <property type="entry name" value="CTDL_fold"/>
</dbReference>
<dbReference type="Gene3D" id="4.10.400.10">
    <property type="entry name" value="Low-density Lipoprotein Receptor"/>
    <property type="match status" value="1"/>
</dbReference>
<dbReference type="InterPro" id="IPR011641">
    <property type="entry name" value="Tyr-kin_ephrin_A/B_rcpt-like"/>
</dbReference>
<dbReference type="InterPro" id="IPR023415">
    <property type="entry name" value="LDLR_class-A_CS"/>
</dbReference>
<dbReference type="Gene3D" id="1.25.40.20">
    <property type="entry name" value="Ankyrin repeat-containing domain"/>
    <property type="match status" value="4"/>
</dbReference>
<dbReference type="Gene3D" id="2.10.50.10">
    <property type="entry name" value="Tumor Necrosis Factor Receptor, subunit A, domain 2"/>
    <property type="match status" value="3"/>
</dbReference>
<dbReference type="Pfam" id="PF00057">
    <property type="entry name" value="Ldl_recept_a"/>
    <property type="match status" value="1"/>
</dbReference>
<keyword evidence="2 4" id="KW-0040">ANK repeat</keyword>
<evidence type="ECO:0000256" key="6">
    <source>
        <dbReference type="SAM" id="MobiDB-lite"/>
    </source>
</evidence>
<feature type="repeat" description="ANK" evidence="4">
    <location>
        <begin position="237"/>
        <end position="261"/>
    </location>
</feature>
<dbReference type="Pfam" id="PF12796">
    <property type="entry name" value="Ank_2"/>
    <property type="match status" value="3"/>
</dbReference>
<organism evidence="8 9">
    <name type="scientific">Acrobeloides nanus</name>
    <dbReference type="NCBI Taxonomy" id="290746"/>
    <lineage>
        <taxon>Eukaryota</taxon>
        <taxon>Metazoa</taxon>
        <taxon>Ecdysozoa</taxon>
        <taxon>Nematoda</taxon>
        <taxon>Chromadorea</taxon>
        <taxon>Rhabditida</taxon>
        <taxon>Tylenchina</taxon>
        <taxon>Cephalobomorpha</taxon>
        <taxon>Cephaloboidea</taxon>
        <taxon>Cephalobidae</taxon>
        <taxon>Acrobeloides</taxon>
    </lineage>
</organism>
<dbReference type="SMART" id="SM00192">
    <property type="entry name" value="LDLa"/>
    <property type="match status" value="1"/>
</dbReference>
<dbReference type="InterPro" id="IPR003410">
    <property type="entry name" value="HYR_dom"/>
</dbReference>
<sequence length="1373" mass="152817">MTVLHYAAQRNKWNVVQWLVEHGKANVEATDKYGMTVLHYAAQRNKLDVVQWLVEHGQANVEAIDNDDITVLHYAAQRNKLDVVQWLVEHGKANVEATNKYGMTVLHYAAQGNKWDVVQWLVEHGKANVEATNKYGMTVLHYAAQRNKLDVVQWLVEHGKANVEATNNGGMTVLHYAAQRNKWNVVQWLVEHGKANVEATDKYGMTVLHLAAQENKLDVVQWLVEHGQANAEATDNDGMTVLHYAAQRNKLDVVQWLVEHGKANVEATDNGGMTVLHYAARENKWNVVQWLVEHGKVNVEATNKYGMTVLHYAAQRNKLDVVQWLVEHGEANVEATNKYGMTVLHYAAQRNKWDVVQCNGPSVAFRIDNWFLTRTIVENYAQLQSLESHVVFWTGFYLVKSSNNLLPSYINRTFAINSTSIYNPLWAWAEPDLDFVEIQYANSSNISCIAMDIDLNNETDYGWKLHDCNDRLPFICQTFICYDDDFRCKDNSGCIPRTAVCDNFTDCQDRSDEQNCTHDYCDCGTLIHRDHYSQIYSPGCPANHTGQRCENSTSYYNFNLYFTGNPSVEKNQTIVSVNIPPSFMREFSICGWVRYGTDSTIQRVHELIAGQQQLAPYAVLGIWNGTNVVQPIITFSNTGVQVTGQDDEKLHSSNFTLYTWHHFCVVSPRLYLNGWTYYLDGIMVDHNNQAGVSSDQNVSILLGQNVEGTERFIGQLSLVQFYGKSLNDSDVASMAFDCIKYVKEYGADLTVAISWNQYTPVDKFNQGIQTIYPGICVTSSCIPGQPDCAKDKTPPTVVRCPSYTYLNESKRLTTVKWDESLDKMFYDNNYIVELTSNYRSGQTFTWGFYHVVYKARDAAGNLATCEFDLVIAKDVCTSLQAVNNRTVVTFIPEVITEYTRKQANVSCIDPTDVFNQPVPPFYTCDVMGRWNRQQICSDENCTNVVINPLCTLNQRRRRQVDNETVPIVFAIQTNLTSRDILPYVNGSMLTNRLTIINPSHEISCDSSSENPQRYPSRTGDILCASCTAGQYFDQTECVPCPKNTYSTNGTGSCINCTSPRNVTAGTGSSDPRSCYIDCDMGSYYSYTTSNCIPCAQGTYQNQTGQLECEQCPDQSTTSGTGAKISSDCHLCPAGQELGDTETCVACQNGTFRGAGSPSACVFCQPGFTTSKPGGAAPTDCNEINCPPGTYIKPNPPSPVDQTKYQLNDVCVFCDYGYYEKNYNASSCTICQSGYTTAQKGSKSSKDCMPGNTIRCNPYDQNSCPNGTTCAQKPDGGGYVCVPIYYGNQTQTYSSTAAQSSSASIAEQSPSTQAATTKSSSPASASTISESSNVATITASHGPTPTTKRASTNVVNNLSIFVQGDHFSLQHQCF</sequence>
<dbReference type="Pfam" id="PF02494">
    <property type="entry name" value="HYR"/>
    <property type="match status" value="1"/>
</dbReference>
<dbReference type="SUPFAM" id="SSF48403">
    <property type="entry name" value="Ankyrin repeat"/>
    <property type="match status" value="1"/>
</dbReference>
<feature type="repeat" description="ANK" evidence="4">
    <location>
        <begin position="135"/>
        <end position="159"/>
    </location>
</feature>
<dbReference type="Proteomes" id="UP000887540">
    <property type="component" value="Unplaced"/>
</dbReference>
<feature type="repeat" description="ANK" evidence="4">
    <location>
        <begin position="169"/>
        <end position="193"/>
    </location>
</feature>
<dbReference type="Gene3D" id="2.60.120.200">
    <property type="match status" value="1"/>
</dbReference>
<protein>
    <submittedName>
        <fullName evidence="9">HYR domain-containing protein</fullName>
    </submittedName>
</protein>
<feature type="repeat" description="ANK" evidence="4">
    <location>
        <begin position="305"/>
        <end position="329"/>
    </location>
</feature>
<dbReference type="Pfam" id="PF07699">
    <property type="entry name" value="Ephrin_rec_like"/>
    <property type="match status" value="1"/>
</dbReference>
<dbReference type="SUPFAM" id="SSF57424">
    <property type="entry name" value="LDL receptor-like module"/>
    <property type="match status" value="1"/>
</dbReference>
<reference evidence="9" key="1">
    <citation type="submission" date="2022-11" db="UniProtKB">
        <authorList>
            <consortium name="WormBaseParasite"/>
        </authorList>
    </citation>
    <scope>IDENTIFICATION</scope>
</reference>
<dbReference type="SUPFAM" id="SSF49899">
    <property type="entry name" value="Concanavalin A-like lectins/glucanases"/>
    <property type="match status" value="1"/>
</dbReference>
<dbReference type="PANTHER" id="PTHR24189:SF50">
    <property type="entry name" value="ANKYRIN REPEAT AND SOCS BOX PROTEIN 2"/>
    <property type="match status" value="1"/>
</dbReference>
<feature type="repeat" description="ANK" evidence="4">
    <location>
        <begin position="101"/>
        <end position="125"/>
    </location>
</feature>
<dbReference type="InterPro" id="IPR050745">
    <property type="entry name" value="Multifunctional_regulatory"/>
</dbReference>
<dbReference type="SMART" id="SM01411">
    <property type="entry name" value="Ephrin_rec_like"/>
    <property type="match status" value="4"/>
</dbReference>
<evidence type="ECO:0000256" key="3">
    <source>
        <dbReference type="ARBA" id="ARBA00023157"/>
    </source>
</evidence>
<keyword evidence="3 5" id="KW-1015">Disulfide bond</keyword>
<dbReference type="FunFam" id="2.10.50.10:FF:000032">
    <property type="entry name" value="Uncharacterized protein, isoform A"/>
    <property type="match status" value="1"/>
</dbReference>
<feature type="repeat" description="ANK" evidence="4">
    <location>
        <begin position="203"/>
        <end position="227"/>
    </location>
</feature>
<dbReference type="CDD" id="cd00112">
    <property type="entry name" value="LDLa"/>
    <property type="match status" value="1"/>
</dbReference>
<dbReference type="PROSITE" id="PS50825">
    <property type="entry name" value="HYR"/>
    <property type="match status" value="1"/>
</dbReference>
<keyword evidence="1" id="KW-0677">Repeat</keyword>
<dbReference type="WBParaSite" id="ACRNAN_scaffold5438.g11807.t1">
    <property type="protein sequence ID" value="ACRNAN_scaffold5438.g11807.t1"/>
    <property type="gene ID" value="ACRNAN_scaffold5438.g11807"/>
</dbReference>
<evidence type="ECO:0000256" key="4">
    <source>
        <dbReference type="PROSITE-ProRule" id="PRU00023"/>
    </source>
</evidence>
<dbReference type="PROSITE" id="PS01209">
    <property type="entry name" value="LDLRA_1"/>
    <property type="match status" value="1"/>
</dbReference>
<feature type="repeat" description="ANK" evidence="4">
    <location>
        <begin position="33"/>
        <end position="57"/>
    </location>
</feature>
<dbReference type="SUPFAM" id="SSF56436">
    <property type="entry name" value="C-type lectin-like"/>
    <property type="match status" value="1"/>
</dbReference>
<dbReference type="SMART" id="SM00248">
    <property type="entry name" value="ANK"/>
    <property type="match status" value="11"/>
</dbReference>
<dbReference type="InterPro" id="IPR013320">
    <property type="entry name" value="ConA-like_dom_sf"/>
</dbReference>
<comment type="caution">
    <text evidence="5">Lacks conserved residue(s) required for the propagation of feature annotation.</text>
</comment>
<keyword evidence="8" id="KW-1185">Reference proteome</keyword>
<dbReference type="SUPFAM" id="SSF57184">
    <property type="entry name" value="Growth factor receptor domain"/>
    <property type="match status" value="1"/>
</dbReference>
<feature type="disulfide bond" evidence="5">
    <location>
        <begin position="501"/>
        <end position="516"/>
    </location>
</feature>
<dbReference type="InterPro" id="IPR002110">
    <property type="entry name" value="Ankyrin_rpt"/>
</dbReference>
<feature type="repeat" description="ANK" evidence="4">
    <location>
        <begin position="271"/>
        <end position="295"/>
    </location>
</feature>
<feature type="repeat" description="ANK" evidence="4">
    <location>
        <begin position="67"/>
        <end position="91"/>
    </location>
</feature>
<dbReference type="InterPro" id="IPR009030">
    <property type="entry name" value="Growth_fac_rcpt_cys_sf"/>
</dbReference>
<evidence type="ECO:0000259" key="7">
    <source>
        <dbReference type="PROSITE" id="PS50825"/>
    </source>
</evidence>
<dbReference type="InterPro" id="IPR036055">
    <property type="entry name" value="LDL_receptor-like_sf"/>
</dbReference>
<dbReference type="PROSITE" id="PS50068">
    <property type="entry name" value="LDLRA_2"/>
    <property type="match status" value="1"/>
</dbReference>
<evidence type="ECO:0000256" key="5">
    <source>
        <dbReference type="PROSITE-ProRule" id="PRU00124"/>
    </source>
</evidence>
<evidence type="ECO:0000256" key="2">
    <source>
        <dbReference type="ARBA" id="ARBA00023043"/>
    </source>
</evidence>
<feature type="region of interest" description="Disordered" evidence="6">
    <location>
        <begin position="1303"/>
        <end position="1331"/>
    </location>
</feature>
<accession>A0A914E4C9</accession>
<proteinExistence type="predicted"/>
<dbReference type="InterPro" id="IPR036770">
    <property type="entry name" value="Ankyrin_rpt-contain_sf"/>
</dbReference>
<dbReference type="InterPro" id="IPR002172">
    <property type="entry name" value="LDrepeatLR_classA_rpt"/>
</dbReference>